<dbReference type="InterPro" id="IPR008906">
    <property type="entry name" value="HATC_C_dom"/>
</dbReference>
<dbReference type="SUPFAM" id="SSF53098">
    <property type="entry name" value="Ribonuclease H-like"/>
    <property type="match status" value="1"/>
</dbReference>
<evidence type="ECO:0000259" key="2">
    <source>
        <dbReference type="Pfam" id="PF14291"/>
    </source>
</evidence>
<feature type="domain" description="HAT C-terminal dimerisation" evidence="1">
    <location>
        <begin position="511"/>
        <end position="567"/>
    </location>
</feature>
<dbReference type="PANTHER" id="PTHR45749">
    <property type="match status" value="1"/>
</dbReference>
<dbReference type="GO" id="GO:0046983">
    <property type="term" value="F:protein dimerization activity"/>
    <property type="evidence" value="ECO:0007669"/>
    <property type="project" value="InterPro"/>
</dbReference>
<sequence>MQKFWGKMPWKRTDALFNNCLKNWKRALDSFRDHEKSALHKASMLAWAIFRDSKVHGDVVQQLNAANENEIRERREYLSRIVGVTTFLGKQGISFRGHDETEESQNRGNFVECLELIRNFDPFLQSYKVASKTSYISPASQNEVIQCWSEQVTLRIVKEIKRSGMYAIMADEARDNHKEQLALCVRYVAPETGLVQEHFLGFSELKCFDAESITDSLQSCLRLHGLDDVLCVAQTYDGASVMSGASGGVQAIKEARDFFSALESVYIFFSASLINHKRFNDVQAQLGLKQKELVWLSDTRWSCQVNSVNALISNFPAVVQCLADSESLVAPGVLGKVCKLPTVYCLFMFQSLLSTTETFHKLLQKENLDLAKAIDVKKAVCSSLKDMRTNEKAKALYEKARALCVNSGIDIKETALQRRKQKHIDDFIVESVGGASEDIRTPDHFKTKLFYPCLDRMLSELDQRFSSIKPELVMGIQACSPLSQNFLSIGDLRTLAKNLNMTDVYQLLDPTCFPDVKKLVQVALTIPMSSCSYERSFSVLRRLHTWLRSTMGQDRLQHLAMLSIEKNSLESVPVDAIIDHFANMHKTSG</sequence>
<reference evidence="3" key="2">
    <citation type="submission" date="2025-09" db="UniProtKB">
        <authorList>
            <consortium name="Ensembl"/>
        </authorList>
    </citation>
    <scope>IDENTIFICATION</scope>
</reference>
<organism evidence="3 4">
    <name type="scientific">Pelusios castaneus</name>
    <name type="common">West African mud turtle</name>
    <dbReference type="NCBI Taxonomy" id="367368"/>
    <lineage>
        <taxon>Eukaryota</taxon>
        <taxon>Metazoa</taxon>
        <taxon>Chordata</taxon>
        <taxon>Craniata</taxon>
        <taxon>Vertebrata</taxon>
        <taxon>Euteleostomi</taxon>
        <taxon>Archelosauria</taxon>
        <taxon>Testudinata</taxon>
        <taxon>Testudines</taxon>
        <taxon>Pleurodira</taxon>
        <taxon>Pelomedusidae</taxon>
        <taxon>Pelusios</taxon>
    </lineage>
</organism>
<protein>
    <submittedName>
        <fullName evidence="3">Uncharacterized protein</fullName>
    </submittedName>
</protein>
<dbReference type="InterPro" id="IPR025398">
    <property type="entry name" value="DUF4371"/>
</dbReference>
<evidence type="ECO:0000313" key="4">
    <source>
        <dbReference type="Proteomes" id="UP000694393"/>
    </source>
</evidence>
<dbReference type="InterPro" id="IPR012337">
    <property type="entry name" value="RNaseH-like_sf"/>
</dbReference>
<accession>A0A8C8R7A1</accession>
<dbReference type="Pfam" id="PF14291">
    <property type="entry name" value="DUF4371"/>
    <property type="match status" value="1"/>
</dbReference>
<evidence type="ECO:0000259" key="1">
    <source>
        <dbReference type="Pfam" id="PF05699"/>
    </source>
</evidence>
<dbReference type="PANTHER" id="PTHR45749:SF37">
    <property type="entry name" value="OS05G0311600 PROTEIN"/>
    <property type="match status" value="1"/>
</dbReference>
<dbReference type="Ensembl" id="ENSPCET00000001179.1">
    <property type="protein sequence ID" value="ENSPCEP00000001141.1"/>
    <property type="gene ID" value="ENSPCEG00000000949.1"/>
</dbReference>
<feature type="domain" description="DUF4371" evidence="2">
    <location>
        <begin position="73"/>
        <end position="245"/>
    </location>
</feature>
<dbReference type="AlphaFoldDB" id="A0A8C8R7A1"/>
<keyword evidence="4" id="KW-1185">Reference proteome</keyword>
<dbReference type="Pfam" id="PF05699">
    <property type="entry name" value="Dimer_Tnp_hAT"/>
    <property type="match status" value="1"/>
</dbReference>
<reference evidence="3" key="1">
    <citation type="submission" date="2025-08" db="UniProtKB">
        <authorList>
            <consortium name="Ensembl"/>
        </authorList>
    </citation>
    <scope>IDENTIFICATION</scope>
</reference>
<proteinExistence type="predicted"/>
<name>A0A8C8R7A1_9SAUR</name>
<dbReference type="Proteomes" id="UP000694393">
    <property type="component" value="Unplaced"/>
</dbReference>
<evidence type="ECO:0000313" key="3">
    <source>
        <dbReference type="Ensembl" id="ENSPCEP00000001141.1"/>
    </source>
</evidence>